<dbReference type="HOGENOM" id="CLU_917553_0_0_7"/>
<dbReference type="InterPro" id="IPR038763">
    <property type="entry name" value="DHH_sf"/>
</dbReference>
<dbReference type="InterPro" id="IPR016877">
    <property type="entry name" value="UCP028235"/>
</dbReference>
<accession>C6BX73</accession>
<evidence type="ECO:0000313" key="1">
    <source>
        <dbReference type="EMBL" id="ACS80379.1"/>
    </source>
</evidence>
<dbReference type="STRING" id="526222.Desal_2323"/>
<sequence>MRLLTRSDFDGLACAVLLKEIGIMDNWMFVHPKDVQDGRYPGDPNDIVANVPYIEGCGYWFDHHSSEDERLNMKLDYKGMSKQAKSAARVIWEYFGGHEKFADKFDEMLHYVDKVDSGDITADEVANPKGWILLGFIMDPRTGLGRYRHFNVSNYQLMEHLIDYCRELPIDEILNLPDVKERVDLYFERDKQFRGMLKERTEMFGNVAILDLREQEEIYPGNRFTLYSMYPECNISIQIIWGKMKQNTVFSVGHSILNRTSKVDVGSVMLQFGGGGHKQVGTCQVPHDEADAVLGQMVAMFMDKK</sequence>
<protein>
    <recommendedName>
        <fullName evidence="3">NanoRNase/pAp phosphatase, hydrolyzes c-di-AMP and oligoRNAs</fullName>
    </recommendedName>
</protein>
<keyword evidence="2" id="KW-1185">Reference proteome</keyword>
<organism evidence="1 2">
    <name type="scientific">Maridesulfovibrio salexigens (strain ATCC 14822 / DSM 2638 / NCIMB 8403 / VKM B-1763)</name>
    <name type="common">Desulfovibrio salexigens</name>
    <dbReference type="NCBI Taxonomy" id="526222"/>
    <lineage>
        <taxon>Bacteria</taxon>
        <taxon>Pseudomonadati</taxon>
        <taxon>Thermodesulfobacteriota</taxon>
        <taxon>Desulfovibrionia</taxon>
        <taxon>Desulfovibrionales</taxon>
        <taxon>Desulfovibrionaceae</taxon>
        <taxon>Maridesulfovibrio</taxon>
    </lineage>
</organism>
<dbReference type="OrthoDB" id="105221at2"/>
<proteinExistence type="predicted"/>
<gene>
    <name evidence="1" type="ordered locus">Desal_2323</name>
</gene>
<evidence type="ECO:0008006" key="3">
    <source>
        <dbReference type="Google" id="ProtNLM"/>
    </source>
</evidence>
<dbReference type="AlphaFoldDB" id="C6BX73"/>
<name>C6BX73_MARSD</name>
<dbReference type="SUPFAM" id="SSF64182">
    <property type="entry name" value="DHH phosphoesterases"/>
    <property type="match status" value="1"/>
</dbReference>
<dbReference type="Proteomes" id="UP000002601">
    <property type="component" value="Chromosome"/>
</dbReference>
<dbReference type="KEGG" id="dsa:Desal_2323"/>
<dbReference type="eggNOG" id="COG0618">
    <property type="taxonomic scope" value="Bacteria"/>
</dbReference>
<reference evidence="1 2" key="1">
    <citation type="submission" date="2009-06" db="EMBL/GenBank/DDBJ databases">
        <title>Complete sequence of Desulfovibrio salexigens DSM 2638.</title>
        <authorList>
            <consortium name="US DOE Joint Genome Institute"/>
            <person name="Lucas S."/>
            <person name="Copeland A."/>
            <person name="Lapidus A."/>
            <person name="Glavina del Rio T."/>
            <person name="Tice H."/>
            <person name="Bruce D."/>
            <person name="Goodwin L."/>
            <person name="Pitluck S."/>
            <person name="Munk A.C."/>
            <person name="Brettin T."/>
            <person name="Detter J.C."/>
            <person name="Han C."/>
            <person name="Tapia R."/>
            <person name="Larimer F."/>
            <person name="Land M."/>
            <person name="Hauser L."/>
            <person name="Kyrpides N."/>
            <person name="Anderson I."/>
            <person name="Wall J.D."/>
            <person name="Arkin A.P."/>
            <person name="Dehal P."/>
            <person name="Chivian D."/>
            <person name="Giles B."/>
            <person name="Hazen T.C."/>
        </authorList>
    </citation>
    <scope>NUCLEOTIDE SEQUENCE [LARGE SCALE GENOMIC DNA]</scope>
    <source>
        <strain evidence="2">ATCC 14822 / DSM 2638 / NCIMB 8403 / VKM B-1763</strain>
    </source>
</reference>
<dbReference type="PIRSF" id="PIRSF028235">
    <property type="entry name" value="UCP028235"/>
    <property type="match status" value="1"/>
</dbReference>
<dbReference type="EMBL" id="CP001649">
    <property type="protein sequence ID" value="ACS80379.1"/>
    <property type="molecule type" value="Genomic_DNA"/>
</dbReference>
<dbReference type="RefSeq" id="WP_015852195.1">
    <property type="nucleotide sequence ID" value="NC_012881.1"/>
</dbReference>
<evidence type="ECO:0000313" key="2">
    <source>
        <dbReference type="Proteomes" id="UP000002601"/>
    </source>
</evidence>